<dbReference type="SMART" id="SM00419">
    <property type="entry name" value="HTH_CRP"/>
    <property type="match status" value="1"/>
</dbReference>
<dbReference type="SMART" id="SM00100">
    <property type="entry name" value="cNMP"/>
    <property type="match status" value="1"/>
</dbReference>
<comment type="caution">
    <text evidence="6">The sequence shown here is derived from an EMBL/GenBank/DDBJ whole genome shotgun (WGS) entry which is preliminary data.</text>
</comment>
<evidence type="ECO:0000259" key="4">
    <source>
        <dbReference type="PROSITE" id="PS50042"/>
    </source>
</evidence>
<dbReference type="CDD" id="cd00038">
    <property type="entry name" value="CAP_ED"/>
    <property type="match status" value="1"/>
</dbReference>
<evidence type="ECO:0000256" key="1">
    <source>
        <dbReference type="ARBA" id="ARBA00023015"/>
    </source>
</evidence>
<dbReference type="InterPro" id="IPR018490">
    <property type="entry name" value="cNMP-bd_dom_sf"/>
</dbReference>
<keyword evidence="2" id="KW-0238">DNA-binding</keyword>
<dbReference type="InterPro" id="IPR000595">
    <property type="entry name" value="cNMP-bd_dom"/>
</dbReference>
<dbReference type="PANTHER" id="PTHR24567">
    <property type="entry name" value="CRP FAMILY TRANSCRIPTIONAL REGULATORY PROTEIN"/>
    <property type="match status" value="1"/>
</dbReference>
<dbReference type="Pfam" id="PF13545">
    <property type="entry name" value="HTH_Crp_2"/>
    <property type="match status" value="1"/>
</dbReference>
<reference evidence="6 7" key="1">
    <citation type="submission" date="2020-08" db="EMBL/GenBank/DDBJ databases">
        <title>Genome public.</title>
        <authorList>
            <person name="Liu C."/>
            <person name="Sun Q."/>
        </authorList>
    </citation>
    <scope>NUCLEOTIDE SEQUENCE [LARGE SCALE GENOMIC DNA]</scope>
    <source>
        <strain evidence="6 7">BX3</strain>
    </source>
</reference>
<keyword evidence="1" id="KW-0805">Transcription regulation</keyword>
<dbReference type="InterPro" id="IPR050397">
    <property type="entry name" value="Env_Response_Regulators"/>
</dbReference>
<dbReference type="PROSITE" id="PS51063">
    <property type="entry name" value="HTH_CRP_2"/>
    <property type="match status" value="1"/>
</dbReference>
<dbReference type="PANTHER" id="PTHR24567:SF58">
    <property type="entry name" value="CYCLIC AMP-BINDING REGULATORY PROTEIN"/>
    <property type="match status" value="1"/>
</dbReference>
<sequence>MEKEPEQILAKSSLCKGMTKEEIQEILSQNGCRICHYDKGETIFLQGQKANRMFVLVSGKVVIAKVSASGKKSVLTCIETVGDLFGEIYLFIGKKEFEMEAQAVVSTTVLSIDSRIFEKEADNSMAEIRLMKNLLQLFAKKAYLLNKRLRLLSAGSLREKIASFLLEHASEDGMVYLSMTKEELAEYMNVARPSLSREIGNMAEEGWIALQGKNILIRDLESLEDLL</sequence>
<protein>
    <submittedName>
        <fullName evidence="6">Crp/Fnr family transcriptional regulator</fullName>
    </submittedName>
</protein>
<feature type="domain" description="HTH crp-type" evidence="5">
    <location>
        <begin position="155"/>
        <end position="221"/>
    </location>
</feature>
<dbReference type="SUPFAM" id="SSF46785">
    <property type="entry name" value="Winged helix' DNA-binding domain"/>
    <property type="match status" value="1"/>
</dbReference>
<dbReference type="Gene3D" id="2.60.120.10">
    <property type="entry name" value="Jelly Rolls"/>
    <property type="match status" value="1"/>
</dbReference>
<dbReference type="SUPFAM" id="SSF51206">
    <property type="entry name" value="cAMP-binding domain-like"/>
    <property type="match status" value="1"/>
</dbReference>
<evidence type="ECO:0000313" key="6">
    <source>
        <dbReference type="EMBL" id="MBC8556154.1"/>
    </source>
</evidence>
<dbReference type="InterPro" id="IPR014710">
    <property type="entry name" value="RmlC-like_jellyroll"/>
</dbReference>
<evidence type="ECO:0000259" key="5">
    <source>
        <dbReference type="PROSITE" id="PS51063"/>
    </source>
</evidence>
<organism evidence="6 7">
    <name type="scientific">Jutongia hominis</name>
    <dbReference type="NCBI Taxonomy" id="2763664"/>
    <lineage>
        <taxon>Bacteria</taxon>
        <taxon>Bacillati</taxon>
        <taxon>Bacillota</taxon>
        <taxon>Clostridia</taxon>
        <taxon>Lachnospirales</taxon>
        <taxon>Lachnospiraceae</taxon>
        <taxon>Jutongia</taxon>
    </lineage>
</organism>
<gene>
    <name evidence="6" type="ORF">H8700_00260</name>
</gene>
<keyword evidence="3" id="KW-0804">Transcription</keyword>
<dbReference type="Pfam" id="PF00027">
    <property type="entry name" value="cNMP_binding"/>
    <property type="match status" value="1"/>
</dbReference>
<dbReference type="InterPro" id="IPR012318">
    <property type="entry name" value="HTH_CRP"/>
</dbReference>
<accession>A0ABR7MQT2</accession>
<dbReference type="Proteomes" id="UP000637513">
    <property type="component" value="Unassembled WGS sequence"/>
</dbReference>
<evidence type="ECO:0000313" key="7">
    <source>
        <dbReference type="Proteomes" id="UP000637513"/>
    </source>
</evidence>
<name>A0ABR7MQT2_9FIRM</name>
<keyword evidence="7" id="KW-1185">Reference proteome</keyword>
<dbReference type="InterPro" id="IPR036390">
    <property type="entry name" value="WH_DNA-bd_sf"/>
</dbReference>
<evidence type="ECO:0000256" key="2">
    <source>
        <dbReference type="ARBA" id="ARBA00023125"/>
    </source>
</evidence>
<dbReference type="PROSITE" id="PS50042">
    <property type="entry name" value="CNMP_BINDING_3"/>
    <property type="match status" value="1"/>
</dbReference>
<evidence type="ECO:0000256" key="3">
    <source>
        <dbReference type="ARBA" id="ARBA00023163"/>
    </source>
</evidence>
<feature type="domain" description="Cyclic nucleotide-binding" evidence="4">
    <location>
        <begin position="14"/>
        <end position="119"/>
    </location>
</feature>
<dbReference type="EMBL" id="JACRSW010000001">
    <property type="protein sequence ID" value="MBC8556154.1"/>
    <property type="molecule type" value="Genomic_DNA"/>
</dbReference>
<proteinExistence type="predicted"/>
<dbReference type="RefSeq" id="WP_249302102.1">
    <property type="nucleotide sequence ID" value="NZ_JACRSW010000001.1"/>
</dbReference>